<dbReference type="AlphaFoldDB" id="A0A5B7K191"/>
<protein>
    <recommendedName>
        <fullName evidence="3">Peptidase A2 domain-containing protein</fullName>
    </recommendedName>
</protein>
<dbReference type="SUPFAM" id="SSF50630">
    <property type="entry name" value="Acid proteases"/>
    <property type="match status" value="1"/>
</dbReference>
<accession>A0A5B7K191</accession>
<reference evidence="1 2" key="1">
    <citation type="submission" date="2019-05" db="EMBL/GenBank/DDBJ databases">
        <title>Another draft genome of Portunus trituberculatus and its Hox gene families provides insights of decapod evolution.</title>
        <authorList>
            <person name="Jeong J.-H."/>
            <person name="Song I."/>
            <person name="Kim S."/>
            <person name="Choi T."/>
            <person name="Kim D."/>
            <person name="Ryu S."/>
            <person name="Kim W."/>
        </authorList>
    </citation>
    <scope>NUCLEOTIDE SEQUENCE [LARGE SCALE GENOMIC DNA]</scope>
    <source>
        <tissue evidence="1">Muscle</tissue>
    </source>
</reference>
<comment type="caution">
    <text evidence="1">The sequence shown here is derived from an EMBL/GenBank/DDBJ whole genome shotgun (WGS) entry which is preliminary data.</text>
</comment>
<evidence type="ECO:0000313" key="2">
    <source>
        <dbReference type="Proteomes" id="UP000324222"/>
    </source>
</evidence>
<organism evidence="1 2">
    <name type="scientific">Portunus trituberculatus</name>
    <name type="common">Swimming crab</name>
    <name type="synonym">Neptunus trituberculatus</name>
    <dbReference type="NCBI Taxonomy" id="210409"/>
    <lineage>
        <taxon>Eukaryota</taxon>
        <taxon>Metazoa</taxon>
        <taxon>Ecdysozoa</taxon>
        <taxon>Arthropoda</taxon>
        <taxon>Crustacea</taxon>
        <taxon>Multicrustacea</taxon>
        <taxon>Malacostraca</taxon>
        <taxon>Eumalacostraca</taxon>
        <taxon>Eucarida</taxon>
        <taxon>Decapoda</taxon>
        <taxon>Pleocyemata</taxon>
        <taxon>Brachyura</taxon>
        <taxon>Eubrachyura</taxon>
        <taxon>Portunoidea</taxon>
        <taxon>Portunidae</taxon>
        <taxon>Portuninae</taxon>
        <taxon>Portunus</taxon>
    </lineage>
</organism>
<proteinExistence type="predicted"/>
<dbReference type="PROSITE" id="PS00141">
    <property type="entry name" value="ASP_PROTEASE"/>
    <property type="match status" value="1"/>
</dbReference>
<keyword evidence="2" id="KW-1185">Reference proteome</keyword>
<dbReference type="InterPro" id="IPR001969">
    <property type="entry name" value="Aspartic_peptidase_AS"/>
</dbReference>
<dbReference type="Proteomes" id="UP000324222">
    <property type="component" value="Unassembled WGS sequence"/>
</dbReference>
<dbReference type="InterPro" id="IPR021109">
    <property type="entry name" value="Peptidase_aspartic_dom_sf"/>
</dbReference>
<evidence type="ECO:0000313" key="1">
    <source>
        <dbReference type="EMBL" id="MPD02213.1"/>
    </source>
</evidence>
<dbReference type="GO" id="GO:0004190">
    <property type="term" value="F:aspartic-type endopeptidase activity"/>
    <property type="evidence" value="ECO:0007669"/>
    <property type="project" value="InterPro"/>
</dbReference>
<dbReference type="GO" id="GO:0006508">
    <property type="term" value="P:proteolysis"/>
    <property type="evidence" value="ECO:0007669"/>
    <property type="project" value="InterPro"/>
</dbReference>
<name>A0A5B7K191_PORTR</name>
<evidence type="ECO:0008006" key="3">
    <source>
        <dbReference type="Google" id="ProtNLM"/>
    </source>
</evidence>
<gene>
    <name evidence="1" type="ORF">E2C01_097780</name>
</gene>
<sequence>MALHDVNCLHTAARAVQVDGALDGRPYRMIIDTGAESTFVRENGVSMEPLPDAQTRLCGVTGHCIRLKGPVAEVVTTAPVYLAPGIEARLHCQLSRKMHGADGLVEPTRERHLADGVAVGRSLVRWMMDG</sequence>
<dbReference type="EMBL" id="VSRR010130418">
    <property type="protein sequence ID" value="MPD02213.1"/>
    <property type="molecule type" value="Genomic_DNA"/>
</dbReference>